<dbReference type="HAMAP" id="MF_00983">
    <property type="entry name" value="PriA"/>
    <property type="match status" value="1"/>
</dbReference>
<dbReference type="InterPro" id="IPR014001">
    <property type="entry name" value="Helicase_ATP-bd"/>
</dbReference>
<evidence type="ECO:0000259" key="13">
    <source>
        <dbReference type="PROSITE" id="PS51192"/>
    </source>
</evidence>
<organism evidence="15 16">
    <name type="scientific">Helicobacter felis (strain ATCC 49179 / CCUG 28539 / NCTC 12436 / CS1)</name>
    <dbReference type="NCBI Taxonomy" id="936155"/>
    <lineage>
        <taxon>Bacteria</taxon>
        <taxon>Pseudomonadati</taxon>
        <taxon>Campylobacterota</taxon>
        <taxon>Epsilonproteobacteria</taxon>
        <taxon>Campylobacterales</taxon>
        <taxon>Helicobacteraceae</taxon>
        <taxon>Helicobacter</taxon>
    </lineage>
</organism>
<protein>
    <recommendedName>
        <fullName evidence="12">Replication restart protein PriA</fullName>
    </recommendedName>
    <alternativeName>
        <fullName evidence="12">ATP-dependent DNA helicase PriA</fullName>
        <ecNumber evidence="12">5.6.2.4</ecNumber>
    </alternativeName>
    <alternativeName>
        <fullName evidence="12">DNA 3'-5' helicase PriA</fullName>
    </alternativeName>
</protein>
<dbReference type="Pfam" id="PF18074">
    <property type="entry name" value="PriA_C"/>
    <property type="match status" value="1"/>
</dbReference>
<evidence type="ECO:0000256" key="3">
    <source>
        <dbReference type="ARBA" id="ARBA00022723"/>
    </source>
</evidence>
<dbReference type="SMART" id="SM00490">
    <property type="entry name" value="HELICc"/>
    <property type="match status" value="1"/>
</dbReference>
<dbReference type="Gene3D" id="3.40.1440.60">
    <property type="entry name" value="PriA, 3(prime) DNA-binding domain"/>
    <property type="match status" value="1"/>
</dbReference>
<feature type="binding site" evidence="12">
    <location>
        <position position="347"/>
    </location>
    <ligand>
        <name>Zn(2+)</name>
        <dbReference type="ChEBI" id="CHEBI:29105"/>
        <label>2</label>
    </ligand>
</feature>
<evidence type="ECO:0000256" key="6">
    <source>
        <dbReference type="ARBA" id="ARBA00022806"/>
    </source>
</evidence>
<feature type="domain" description="Helicase C-terminal" evidence="14">
    <location>
        <begin position="366"/>
        <end position="525"/>
    </location>
</feature>
<feature type="domain" description="Helicase ATP-binding" evidence="13">
    <location>
        <begin position="117"/>
        <end position="283"/>
    </location>
</feature>
<dbReference type="Pfam" id="PF00271">
    <property type="entry name" value="Helicase_C"/>
    <property type="match status" value="1"/>
</dbReference>
<dbReference type="GO" id="GO:0008270">
    <property type="term" value="F:zinc ion binding"/>
    <property type="evidence" value="ECO:0007669"/>
    <property type="project" value="UniProtKB-UniRule"/>
</dbReference>
<dbReference type="GO" id="GO:0006270">
    <property type="term" value="P:DNA replication initiation"/>
    <property type="evidence" value="ECO:0007669"/>
    <property type="project" value="TreeGrafter"/>
</dbReference>
<dbReference type="PANTHER" id="PTHR30580:SF0">
    <property type="entry name" value="PRIMOSOMAL PROTEIN N"/>
    <property type="match status" value="1"/>
</dbReference>
<dbReference type="GO" id="GO:0006310">
    <property type="term" value="P:DNA recombination"/>
    <property type="evidence" value="ECO:0007669"/>
    <property type="project" value="InterPro"/>
</dbReference>
<dbReference type="AlphaFoldDB" id="E7AB04"/>
<dbReference type="Pfam" id="PF18319">
    <property type="entry name" value="Zn_ribbon_PriA"/>
    <property type="match status" value="1"/>
</dbReference>
<feature type="binding site" evidence="12">
    <location>
        <position position="378"/>
    </location>
    <ligand>
        <name>Zn(2+)</name>
        <dbReference type="ChEBI" id="CHEBI:29105"/>
        <label>1</label>
    </ligand>
</feature>
<sequence>MFYTIAPFAKIKPLTYESQENLEVGALVKIHLQRRSVQGVVLGVCDRPHFTCKQAKPIEAYFNAHQMFLLHFMAHYYCAPIGVIAPLFQPFKTEYVPAPSCITPKLEPLSSAQQIAYDKISSLQSALLFGDTGSGKTHIYAHLIASKLQQSLGVLVLVPEIALAPQIYQTLLKSFGSQVGLWHSKLNPAQRESLLKKLYTQEVRVVVGTRSALFLPMAHLGLLIVDEEHDQAYKANQTPFYNARDLSLYLAQKMPIQTLLGSATPSIRSYYVAQKSQSLVRLRGRFHGSSQEVIFDEGATALSPTILRALQDTLSAQQQSIIFLPTRAHFKKLLCQVCGQGVRCPFCSVNMSLHLKDRCMRCHYCQHQESIPKVCPSCQCDSLQGKRMGTQQCKKELEALLPQARIGILDKDHTHTNQQIQSILEAFNTHQLDILIGTQMISKGHDYPKVNLVVILGLDEVLHNGSYASFEQGVSLMCQIAGRSARKKHGRVLIQSHNRDFLQHYLEDYEVFLKDELHTRMQVFPPFRRLAQLEFSATSQEKAQEDMQTILNVLQTLFESVKEVEILGSGQAQVFRVAGKYRYEILLSAASAKNLLQILHHLKDHPLAFKIEIDPGI</sequence>
<dbReference type="GO" id="GO:0006269">
    <property type="term" value="P:DNA replication, synthesis of primer"/>
    <property type="evidence" value="ECO:0007669"/>
    <property type="project" value="UniProtKB-KW"/>
</dbReference>
<dbReference type="NCBIfam" id="TIGR00595">
    <property type="entry name" value="priA"/>
    <property type="match status" value="1"/>
</dbReference>
<comment type="similarity">
    <text evidence="12">Belongs to the helicase family. PriA subfamily.</text>
</comment>
<feature type="binding site" evidence="12">
    <location>
        <position position="338"/>
    </location>
    <ligand>
        <name>Zn(2+)</name>
        <dbReference type="ChEBI" id="CHEBI:29105"/>
        <label>1</label>
    </ligand>
</feature>
<evidence type="ECO:0000256" key="9">
    <source>
        <dbReference type="ARBA" id="ARBA00023125"/>
    </source>
</evidence>
<reference evidence="15 16" key="1">
    <citation type="journal article" date="2011" name="Genome Biol. Evol.">
        <title>Comparative whole genome sequence analysis of the carcinogenic bacterial model pathogen Helicobacter felis.</title>
        <authorList>
            <person name="Arnold I.C."/>
            <person name="Zigova Z."/>
            <person name="Holden M."/>
            <person name="Lawley T.D."/>
            <person name="Rad R."/>
            <person name="Dougan G."/>
            <person name="Falkow S."/>
            <person name="Bentley S.D."/>
            <person name="Muller A."/>
        </authorList>
    </citation>
    <scope>NUCLEOTIDE SEQUENCE [LARGE SCALE GENOMIC DNA]</scope>
    <source>
        <strain evidence="16">ATCC 49179 / CCUG 28539 / NCTC 12436 / CS1</strain>
    </source>
</reference>
<dbReference type="InterPro" id="IPR011545">
    <property type="entry name" value="DEAD/DEAH_box_helicase_dom"/>
</dbReference>
<dbReference type="FunFam" id="3.40.50.300:FF:000489">
    <property type="entry name" value="Primosome assembly protein PriA"/>
    <property type="match status" value="1"/>
</dbReference>
<dbReference type="InterPro" id="IPR027417">
    <property type="entry name" value="P-loop_NTPase"/>
</dbReference>
<dbReference type="InterPro" id="IPR040498">
    <property type="entry name" value="PriA_CRR"/>
</dbReference>
<dbReference type="GO" id="GO:0003677">
    <property type="term" value="F:DNA binding"/>
    <property type="evidence" value="ECO:0007669"/>
    <property type="project" value="UniProtKB-UniRule"/>
</dbReference>
<comment type="function">
    <text evidence="12">Initiates the restart of stalled replication forks, which reloads the replicative helicase on sites other than the origin of replication. Recognizes and binds to abandoned replication forks and remodels them to uncover a helicase loading site. Promotes assembly of the primosome at these replication forks.</text>
</comment>
<keyword evidence="16" id="KW-1185">Reference proteome</keyword>
<dbReference type="RefSeq" id="WP_013469977.1">
    <property type="nucleotide sequence ID" value="NC_014810.2"/>
</dbReference>
<dbReference type="SUPFAM" id="SSF52540">
    <property type="entry name" value="P-loop containing nucleoside triphosphate hydrolases"/>
    <property type="match status" value="1"/>
</dbReference>
<dbReference type="EMBL" id="FQ670179">
    <property type="protein sequence ID" value="CBY83616.1"/>
    <property type="molecule type" value="Genomic_DNA"/>
</dbReference>
<dbReference type="GO" id="GO:0016887">
    <property type="term" value="F:ATP hydrolysis activity"/>
    <property type="evidence" value="ECO:0007669"/>
    <property type="project" value="RHEA"/>
</dbReference>
<dbReference type="EC" id="5.6.2.4" evidence="12"/>
<keyword evidence="8 12" id="KW-0067">ATP-binding</keyword>
<keyword evidence="9 12" id="KW-0238">DNA-binding</keyword>
<evidence type="ECO:0000256" key="1">
    <source>
        <dbReference type="ARBA" id="ARBA00022515"/>
    </source>
</evidence>
<evidence type="ECO:0000256" key="7">
    <source>
        <dbReference type="ARBA" id="ARBA00022833"/>
    </source>
</evidence>
<dbReference type="eggNOG" id="COG1198">
    <property type="taxonomic scope" value="Bacteria"/>
</dbReference>
<dbReference type="InterPro" id="IPR041236">
    <property type="entry name" value="PriA_C"/>
</dbReference>
<accession>E7AB04</accession>
<dbReference type="HOGENOM" id="CLU_013353_4_1_7"/>
<keyword evidence="1 12" id="KW-0639">Primosome</keyword>
<dbReference type="STRING" id="936155.HFELIS_15320"/>
<evidence type="ECO:0000256" key="12">
    <source>
        <dbReference type="HAMAP-Rule" id="MF_00983"/>
    </source>
</evidence>
<dbReference type="NCBIfam" id="NF004069">
    <property type="entry name" value="PRK05580.2-1"/>
    <property type="match status" value="1"/>
</dbReference>
<dbReference type="GO" id="GO:0006302">
    <property type="term" value="P:double-strand break repair"/>
    <property type="evidence" value="ECO:0007669"/>
    <property type="project" value="InterPro"/>
</dbReference>
<evidence type="ECO:0000259" key="14">
    <source>
        <dbReference type="PROSITE" id="PS51194"/>
    </source>
</evidence>
<evidence type="ECO:0000313" key="15">
    <source>
        <dbReference type="EMBL" id="CBY83616.1"/>
    </source>
</evidence>
<dbReference type="KEGG" id="hfe:HFELIS_15320"/>
<dbReference type="InterPro" id="IPR005259">
    <property type="entry name" value="PriA"/>
</dbReference>
<name>E7AB04_HELFC</name>
<dbReference type="SMART" id="SM00487">
    <property type="entry name" value="DEXDc"/>
    <property type="match status" value="1"/>
</dbReference>
<feature type="binding site" evidence="12">
    <location>
        <position position="365"/>
    </location>
    <ligand>
        <name>Zn(2+)</name>
        <dbReference type="ChEBI" id="CHEBI:29105"/>
        <label>2</label>
    </ligand>
</feature>
<dbReference type="GO" id="GO:0005524">
    <property type="term" value="F:ATP binding"/>
    <property type="evidence" value="ECO:0007669"/>
    <property type="project" value="UniProtKB-UniRule"/>
</dbReference>
<evidence type="ECO:0000256" key="8">
    <source>
        <dbReference type="ARBA" id="ARBA00022840"/>
    </source>
</evidence>
<keyword evidence="7 12" id="KW-0862">Zinc</keyword>
<dbReference type="InterPro" id="IPR001650">
    <property type="entry name" value="Helicase_C-like"/>
</dbReference>
<evidence type="ECO:0000256" key="10">
    <source>
        <dbReference type="ARBA" id="ARBA00023235"/>
    </source>
</evidence>
<dbReference type="InterPro" id="IPR042115">
    <property type="entry name" value="PriA_3primeBD_sf"/>
</dbReference>
<dbReference type="GO" id="GO:0043138">
    <property type="term" value="F:3'-5' DNA helicase activity"/>
    <property type="evidence" value="ECO:0007669"/>
    <property type="project" value="UniProtKB-EC"/>
</dbReference>
<feature type="binding site" evidence="12">
    <location>
        <position position="344"/>
    </location>
    <ligand>
        <name>Zn(2+)</name>
        <dbReference type="ChEBI" id="CHEBI:29105"/>
        <label>2</label>
    </ligand>
</feature>
<dbReference type="Gene3D" id="3.40.50.300">
    <property type="entry name" value="P-loop containing nucleotide triphosphate hydrolases"/>
    <property type="match status" value="2"/>
</dbReference>
<dbReference type="PANTHER" id="PTHR30580">
    <property type="entry name" value="PRIMOSOMAL PROTEIN N"/>
    <property type="match status" value="1"/>
</dbReference>
<keyword evidence="2 12" id="KW-0235">DNA replication</keyword>
<evidence type="ECO:0000313" key="16">
    <source>
        <dbReference type="Proteomes" id="UP000007934"/>
    </source>
</evidence>
<dbReference type="PROSITE" id="PS51192">
    <property type="entry name" value="HELICASE_ATP_BIND_1"/>
    <property type="match status" value="1"/>
</dbReference>
<dbReference type="GO" id="GO:1990077">
    <property type="term" value="C:primosome complex"/>
    <property type="evidence" value="ECO:0007669"/>
    <property type="project" value="UniProtKB-UniRule"/>
</dbReference>
<keyword evidence="4 12" id="KW-0547">Nucleotide-binding</keyword>
<feature type="binding site" evidence="12">
    <location>
        <position position="362"/>
    </location>
    <ligand>
        <name>Zn(2+)</name>
        <dbReference type="ChEBI" id="CHEBI:29105"/>
        <label>2</label>
    </ligand>
</feature>
<feature type="binding site" evidence="12">
    <location>
        <position position="335"/>
    </location>
    <ligand>
        <name>Zn(2+)</name>
        <dbReference type="ChEBI" id="CHEBI:29105"/>
        <label>1</label>
    </ligand>
</feature>
<keyword evidence="10 12" id="KW-0413">Isomerase</keyword>
<dbReference type="GeneID" id="36134524"/>
<keyword evidence="6 12" id="KW-0347">Helicase</keyword>
<comment type="subunit">
    <text evidence="12">Component of the replication restart primosome.</text>
</comment>
<dbReference type="Pfam" id="PF17764">
    <property type="entry name" value="PriA_3primeBD"/>
    <property type="match status" value="1"/>
</dbReference>
<gene>
    <name evidence="12 15" type="primary">priA</name>
    <name evidence="15" type="ordered locus">Hfelis_15320</name>
</gene>
<comment type="cofactor">
    <cofactor evidence="12">
        <name>Zn(2+)</name>
        <dbReference type="ChEBI" id="CHEBI:29105"/>
    </cofactor>
    <text evidence="12">Binds 2 zinc ions per subunit.</text>
</comment>
<evidence type="ECO:0000256" key="4">
    <source>
        <dbReference type="ARBA" id="ARBA00022741"/>
    </source>
</evidence>
<dbReference type="OrthoDB" id="9759544at2"/>
<evidence type="ECO:0000256" key="2">
    <source>
        <dbReference type="ARBA" id="ARBA00022705"/>
    </source>
</evidence>
<keyword evidence="3 12" id="KW-0479">Metal-binding</keyword>
<proteinExistence type="inferred from homology"/>
<dbReference type="Proteomes" id="UP000007934">
    <property type="component" value="Chromosome"/>
</dbReference>
<comment type="catalytic activity">
    <reaction evidence="12">
        <text>Couples ATP hydrolysis with the unwinding of duplex DNA by translocating in the 3'-5' direction.</text>
        <dbReference type="EC" id="5.6.2.4"/>
    </reaction>
</comment>
<dbReference type="InterPro" id="IPR041222">
    <property type="entry name" value="PriA_3primeBD"/>
</dbReference>
<evidence type="ECO:0000256" key="5">
    <source>
        <dbReference type="ARBA" id="ARBA00022801"/>
    </source>
</evidence>
<evidence type="ECO:0000256" key="11">
    <source>
        <dbReference type="ARBA" id="ARBA00048988"/>
    </source>
</evidence>
<keyword evidence="5 12" id="KW-0378">Hydrolase</keyword>
<dbReference type="PROSITE" id="PS51194">
    <property type="entry name" value="HELICASE_CTER"/>
    <property type="match status" value="1"/>
</dbReference>
<comment type="catalytic activity">
    <reaction evidence="11 12">
        <text>ATP + H2O = ADP + phosphate + H(+)</text>
        <dbReference type="Rhea" id="RHEA:13065"/>
        <dbReference type="ChEBI" id="CHEBI:15377"/>
        <dbReference type="ChEBI" id="CHEBI:15378"/>
        <dbReference type="ChEBI" id="CHEBI:30616"/>
        <dbReference type="ChEBI" id="CHEBI:43474"/>
        <dbReference type="ChEBI" id="CHEBI:456216"/>
        <dbReference type="EC" id="5.6.2.4"/>
    </reaction>
</comment>
<feature type="binding site" evidence="12">
    <location>
        <position position="375"/>
    </location>
    <ligand>
        <name>Zn(2+)</name>
        <dbReference type="ChEBI" id="CHEBI:29105"/>
        <label>1</label>
    </ligand>
</feature>
<dbReference type="Pfam" id="PF00270">
    <property type="entry name" value="DEAD"/>
    <property type="match status" value="1"/>
</dbReference>